<feature type="domain" description="Sin" evidence="1">
    <location>
        <begin position="1"/>
        <end position="34"/>
    </location>
</feature>
<dbReference type="SUPFAM" id="SSF47406">
    <property type="entry name" value="SinR repressor dimerisation domain-like"/>
    <property type="match status" value="1"/>
</dbReference>
<evidence type="ECO:0000313" key="2">
    <source>
        <dbReference type="EMBL" id="KAB2333049.1"/>
    </source>
</evidence>
<dbReference type="GO" id="GO:0006355">
    <property type="term" value="P:regulation of DNA-templated transcription"/>
    <property type="evidence" value="ECO:0007669"/>
    <property type="project" value="InterPro"/>
</dbReference>
<dbReference type="AlphaFoldDB" id="A0A7V7RM79"/>
<accession>A0A7V7RM79</accession>
<gene>
    <name evidence="2" type="primary">sinI</name>
    <name evidence="2" type="ORF">F7732_12755</name>
</gene>
<dbReference type="EMBL" id="WBOT01000003">
    <property type="protein sequence ID" value="KAB2333049.1"/>
    <property type="molecule type" value="Genomic_DNA"/>
</dbReference>
<reference evidence="2 3" key="1">
    <citation type="journal article" date="2014" name="Arch. Microbiol.">
        <title>Bacillus mesophilum sp. nov., strain IITR-54T, a novel 4-chlorobiphenyl dechlorinating bacterium.</title>
        <authorList>
            <person name="Manickam N."/>
            <person name="Singh N.K."/>
            <person name="Bajaj A."/>
            <person name="Kumar R.M."/>
            <person name="Kaur G."/>
            <person name="Kaur N."/>
            <person name="Bala M."/>
            <person name="Kumar A."/>
            <person name="Mayilraj S."/>
        </authorList>
    </citation>
    <scope>NUCLEOTIDE SEQUENCE [LARGE SCALE GENOMIC DNA]</scope>
    <source>
        <strain evidence="2 3">IITR-54</strain>
    </source>
</reference>
<comment type="caution">
    <text evidence="2">The sequence shown here is derived from an EMBL/GenBank/DDBJ whole genome shotgun (WGS) entry which is preliminary data.</text>
</comment>
<protein>
    <submittedName>
        <fullName evidence="2">DNA-binding anti-repressor SinI</fullName>
    </submittedName>
</protein>
<dbReference type="OrthoDB" id="2473599at2"/>
<sequence length="38" mass="4650">MSKEQFEEWYILLLEAKRMGLTIEDIRKFFRTSITGLR</sequence>
<dbReference type="InterPro" id="IPR010981">
    <property type="entry name" value="SinR/SinI_dimer_dom"/>
</dbReference>
<evidence type="ECO:0000313" key="3">
    <source>
        <dbReference type="Proteomes" id="UP000441354"/>
    </source>
</evidence>
<evidence type="ECO:0000259" key="1">
    <source>
        <dbReference type="PROSITE" id="PS51500"/>
    </source>
</evidence>
<dbReference type="PROSITE" id="PS51500">
    <property type="entry name" value="SIN"/>
    <property type="match status" value="1"/>
</dbReference>
<dbReference type="Proteomes" id="UP000441354">
    <property type="component" value="Unassembled WGS sequence"/>
</dbReference>
<name>A0A7V7RM79_9BACI</name>
<keyword evidence="3" id="KW-1185">Reference proteome</keyword>
<dbReference type="GO" id="GO:0046983">
    <property type="term" value="F:protein dimerization activity"/>
    <property type="evidence" value="ECO:0007669"/>
    <property type="project" value="InterPro"/>
</dbReference>
<organism evidence="2 3">
    <name type="scientific">Bacillus mesophilum</name>
    <dbReference type="NCBI Taxonomy" id="1071718"/>
    <lineage>
        <taxon>Bacteria</taxon>
        <taxon>Bacillati</taxon>
        <taxon>Bacillota</taxon>
        <taxon>Bacilli</taxon>
        <taxon>Bacillales</taxon>
        <taxon>Bacillaceae</taxon>
        <taxon>Bacillus</taxon>
    </lineage>
</organism>
<dbReference type="InterPro" id="IPR036281">
    <property type="entry name" value="SinR/SinI_dimer_dom_sf"/>
</dbReference>
<proteinExistence type="predicted"/>
<dbReference type="Pfam" id="PF08671">
    <property type="entry name" value="SinI"/>
    <property type="match status" value="1"/>
</dbReference>
<keyword evidence="2" id="KW-0238">DNA-binding</keyword>
<dbReference type="GO" id="GO:0003677">
    <property type="term" value="F:DNA binding"/>
    <property type="evidence" value="ECO:0007669"/>
    <property type="project" value="UniProtKB-KW"/>
</dbReference>